<evidence type="ECO:0000259" key="9">
    <source>
        <dbReference type="Pfam" id="PF02838"/>
    </source>
</evidence>
<feature type="domain" description="Glycoside hydrolase family 20 catalytic" evidence="8">
    <location>
        <begin position="252"/>
        <end position="309"/>
    </location>
</feature>
<dbReference type="GO" id="GO:0016020">
    <property type="term" value="C:membrane"/>
    <property type="evidence" value="ECO:0007669"/>
    <property type="project" value="TreeGrafter"/>
</dbReference>
<feature type="signal peptide" evidence="7">
    <location>
        <begin position="1"/>
        <end position="22"/>
    </location>
</feature>
<dbReference type="SUPFAM" id="SSF55545">
    <property type="entry name" value="beta-N-acetylhexosaminidase-like domain"/>
    <property type="match status" value="1"/>
</dbReference>
<organism evidence="10 11">
    <name type="scientific">Sphingobacterium cellulitidis</name>
    <dbReference type="NCBI Taxonomy" id="1768011"/>
    <lineage>
        <taxon>Bacteria</taxon>
        <taxon>Pseudomonadati</taxon>
        <taxon>Bacteroidota</taxon>
        <taxon>Sphingobacteriia</taxon>
        <taxon>Sphingobacteriales</taxon>
        <taxon>Sphingobacteriaceae</taxon>
        <taxon>Sphingobacterium</taxon>
    </lineage>
</organism>
<evidence type="ECO:0000313" key="10">
    <source>
        <dbReference type="EMBL" id="GGE24358.1"/>
    </source>
</evidence>
<dbReference type="Proteomes" id="UP000614460">
    <property type="component" value="Unassembled WGS sequence"/>
</dbReference>
<dbReference type="EC" id="3.2.1.52" evidence="3"/>
<dbReference type="Pfam" id="PF00728">
    <property type="entry name" value="Glyco_hydro_20"/>
    <property type="match status" value="2"/>
</dbReference>
<sequence>MNRIAQYILLCISFFVVNNLSAQDALIPMPQNIQWSKDKLDLSKGVRLEIGKTIEKNEINLLKSILQEHSLDIKERSKGPTISLNTVSSLENIVSDEGYELNIDSKGIYIQALASKGIFYALQTLRQMDYHDKQVALVNIKDQPSYSFRGFLLDVGRNYQPMSMLKEQIDVMAMYKLNVLHFHFTEDIAWRLESKKYPGLTAAENMTRWAGKHYTVAEFQELIDYCRDRHILFLPEIDMPGHSAAFERFFKVNMQSEEGIVYIKELLKEFADTFPTLKHLHIGGDEVKISNKQFMPEITKYVESFGFKTYGWDPGSNLESSTVRQMWMGGPKAIDPNAKLQYLDSKHLYINHMDPLETVTTLFFRRFAEQEKESSQLPGAILCSWPDRAVEKPEDMFLQSAIYPGMITFAERIWRGGGELGWKAFLPDRKSESFRQFADFEKRLLSHKSKYFANLPFPYQQQTEMFWDMIGPYDNAGDLTKGFAIEKDPFGEHYPVYKNQVGGTIVLRHWWADIIPGVIDAPKPNSTFYARSRIWTDKAEEKAFWIGFANLSRSYGSDSPAEGAWDDLHSQVFVNGEKIPAPKWKHPGQKGGLELPLTDEGYSFREPTKIQLKEGWNDILIKLPVGDFKGKDWQNPVKWMFTFIPYQ</sequence>
<dbReference type="InterPro" id="IPR015882">
    <property type="entry name" value="HEX_bac_N"/>
</dbReference>
<dbReference type="InterPro" id="IPR029018">
    <property type="entry name" value="Hex-like_dom2"/>
</dbReference>
<comment type="catalytic activity">
    <reaction evidence="1">
        <text>Hydrolysis of terminal non-reducing N-acetyl-D-hexosamine residues in N-acetyl-beta-D-hexosaminides.</text>
        <dbReference type="EC" id="3.2.1.52"/>
    </reaction>
</comment>
<name>A0A8H9KY39_9SPHI</name>
<comment type="similarity">
    <text evidence="2">Belongs to the glycosyl hydrolase 20 family.</text>
</comment>
<dbReference type="InterPro" id="IPR025705">
    <property type="entry name" value="Beta_hexosaminidase_sua/sub"/>
</dbReference>
<evidence type="ECO:0000256" key="2">
    <source>
        <dbReference type="ARBA" id="ARBA00006285"/>
    </source>
</evidence>
<keyword evidence="4" id="KW-0378">Hydrolase</keyword>
<dbReference type="GO" id="GO:0004563">
    <property type="term" value="F:beta-N-acetylhexosaminidase activity"/>
    <property type="evidence" value="ECO:0007669"/>
    <property type="project" value="UniProtKB-EC"/>
</dbReference>
<dbReference type="InterPro" id="IPR017853">
    <property type="entry name" value="GH"/>
</dbReference>
<dbReference type="PRINTS" id="PR00738">
    <property type="entry name" value="GLHYDRLASE20"/>
</dbReference>
<dbReference type="SUPFAM" id="SSF51445">
    <property type="entry name" value="(Trans)glycosidases"/>
    <property type="match status" value="1"/>
</dbReference>
<evidence type="ECO:0000313" key="11">
    <source>
        <dbReference type="Proteomes" id="UP000614460"/>
    </source>
</evidence>
<evidence type="ECO:0000256" key="4">
    <source>
        <dbReference type="ARBA" id="ARBA00022801"/>
    </source>
</evidence>
<dbReference type="GO" id="GO:0030203">
    <property type="term" value="P:glycosaminoglycan metabolic process"/>
    <property type="evidence" value="ECO:0007669"/>
    <property type="project" value="TreeGrafter"/>
</dbReference>
<reference evidence="10" key="2">
    <citation type="submission" date="2020-09" db="EMBL/GenBank/DDBJ databases">
        <authorList>
            <person name="Sun Q."/>
            <person name="Zhou Y."/>
        </authorList>
    </citation>
    <scope>NUCLEOTIDE SEQUENCE</scope>
    <source>
        <strain evidence="10">CGMCC 1.15966</strain>
    </source>
</reference>
<evidence type="ECO:0000256" key="1">
    <source>
        <dbReference type="ARBA" id="ARBA00001231"/>
    </source>
</evidence>
<dbReference type="RefSeq" id="WP_182499163.1">
    <property type="nucleotide sequence ID" value="NZ_BMKM01000005.1"/>
</dbReference>
<proteinExistence type="inferred from homology"/>
<feature type="domain" description="Glycoside hydrolase family 20 catalytic" evidence="8">
    <location>
        <begin position="146"/>
        <end position="246"/>
    </location>
</feature>
<dbReference type="PANTHER" id="PTHR22600:SF57">
    <property type="entry name" value="BETA-N-ACETYLHEXOSAMINIDASE"/>
    <property type="match status" value="1"/>
</dbReference>
<evidence type="ECO:0000256" key="7">
    <source>
        <dbReference type="SAM" id="SignalP"/>
    </source>
</evidence>
<accession>A0A8H9KY39</accession>
<dbReference type="EMBL" id="BMKM01000005">
    <property type="protein sequence ID" value="GGE24358.1"/>
    <property type="molecule type" value="Genomic_DNA"/>
</dbReference>
<dbReference type="AlphaFoldDB" id="A0A8H9KY39"/>
<evidence type="ECO:0000256" key="3">
    <source>
        <dbReference type="ARBA" id="ARBA00012663"/>
    </source>
</evidence>
<keyword evidence="11" id="KW-1185">Reference proteome</keyword>
<reference evidence="10" key="1">
    <citation type="journal article" date="2014" name="Int. J. Syst. Evol. Microbiol.">
        <title>Complete genome sequence of Corynebacterium casei LMG S-19264T (=DSM 44701T), isolated from a smear-ripened cheese.</title>
        <authorList>
            <consortium name="US DOE Joint Genome Institute (JGI-PGF)"/>
            <person name="Walter F."/>
            <person name="Albersmeier A."/>
            <person name="Kalinowski J."/>
            <person name="Ruckert C."/>
        </authorList>
    </citation>
    <scope>NUCLEOTIDE SEQUENCE</scope>
    <source>
        <strain evidence="10">CGMCC 1.15966</strain>
    </source>
</reference>
<dbReference type="PANTHER" id="PTHR22600">
    <property type="entry name" value="BETA-HEXOSAMINIDASE"/>
    <property type="match status" value="1"/>
</dbReference>
<dbReference type="GO" id="GO:0005975">
    <property type="term" value="P:carbohydrate metabolic process"/>
    <property type="evidence" value="ECO:0007669"/>
    <property type="project" value="InterPro"/>
</dbReference>
<feature type="active site" description="Proton donor" evidence="6">
    <location>
        <position position="286"/>
    </location>
</feature>
<keyword evidence="7" id="KW-0732">Signal</keyword>
<keyword evidence="5" id="KW-0326">Glycosidase</keyword>
<protein>
    <recommendedName>
        <fullName evidence="3">beta-N-acetylhexosaminidase</fullName>
        <ecNumber evidence="3">3.2.1.52</ecNumber>
    </recommendedName>
</protein>
<feature type="domain" description="Beta-hexosaminidase bacterial type N-terminal" evidence="9">
    <location>
        <begin position="25"/>
        <end position="143"/>
    </location>
</feature>
<dbReference type="Gene3D" id="3.30.379.10">
    <property type="entry name" value="Chitobiase/beta-hexosaminidase domain 2-like"/>
    <property type="match status" value="1"/>
</dbReference>
<comment type="caution">
    <text evidence="10">The sequence shown here is derived from an EMBL/GenBank/DDBJ whole genome shotgun (WGS) entry which is preliminary data.</text>
</comment>
<dbReference type="Gene3D" id="3.20.20.80">
    <property type="entry name" value="Glycosidases"/>
    <property type="match status" value="1"/>
</dbReference>
<evidence type="ECO:0000256" key="6">
    <source>
        <dbReference type="PIRSR" id="PIRSR625705-1"/>
    </source>
</evidence>
<gene>
    <name evidence="10" type="ORF">GCM10011516_22550</name>
</gene>
<feature type="chain" id="PRO_5034938292" description="beta-N-acetylhexosaminidase" evidence="7">
    <location>
        <begin position="23"/>
        <end position="647"/>
    </location>
</feature>
<evidence type="ECO:0000256" key="5">
    <source>
        <dbReference type="ARBA" id="ARBA00023295"/>
    </source>
</evidence>
<evidence type="ECO:0000259" key="8">
    <source>
        <dbReference type="Pfam" id="PF00728"/>
    </source>
</evidence>
<dbReference type="InterPro" id="IPR015883">
    <property type="entry name" value="Glyco_hydro_20_cat"/>
</dbReference>
<dbReference type="Pfam" id="PF02838">
    <property type="entry name" value="Glyco_hydro_20b"/>
    <property type="match status" value="1"/>
</dbReference>